<protein>
    <recommendedName>
        <fullName evidence="3">Carrier domain-containing protein</fullName>
    </recommendedName>
</protein>
<dbReference type="InterPro" id="IPR036736">
    <property type="entry name" value="ACP-like_sf"/>
</dbReference>
<name>A0ABR3UDB1_9PLEO</name>
<comment type="caution">
    <text evidence="4">The sequence shown here is derived from an EMBL/GenBank/DDBJ whole genome shotgun (WGS) entry which is preliminary data.</text>
</comment>
<dbReference type="PROSITE" id="PS50075">
    <property type="entry name" value="CARRIER"/>
    <property type="match status" value="1"/>
</dbReference>
<reference evidence="4 5" key="1">
    <citation type="submission" date="2024-09" db="EMBL/GenBank/DDBJ databases">
        <title>T2T genomes of carrot and Alternaria dauci and their utility for understanding host-pathogen interaction during carrot leaf blight disease.</title>
        <authorList>
            <person name="Liu W."/>
            <person name="Xu S."/>
            <person name="Ou C."/>
            <person name="Liu X."/>
            <person name="Zhuang F."/>
            <person name="Deng X.W."/>
        </authorList>
    </citation>
    <scope>NUCLEOTIDE SEQUENCE [LARGE SCALE GENOMIC DNA]</scope>
    <source>
        <strain evidence="4 5">A2016</strain>
    </source>
</reference>
<keyword evidence="5" id="KW-1185">Reference proteome</keyword>
<dbReference type="Gene3D" id="1.10.1200.10">
    <property type="entry name" value="ACP-like"/>
    <property type="match status" value="1"/>
</dbReference>
<evidence type="ECO:0000256" key="1">
    <source>
        <dbReference type="ARBA" id="ARBA00022450"/>
    </source>
</evidence>
<sequence length="195" mass="21393">MALLRASEGALASVVVSLRGDILVAHGTLSSRGLDESRNGNQSDMGQKILDRVRLPQAFIPAILCILDTMPKTPNGKLDRKSIAALPLDNAKRDTNGGLEDVEKMTVREGELRLLWERVLPTLGDLRLGPSSDFFMCGGNSMLLMKLQKAIKETTGIHVSTKELYESSTLRAMTHCVLDRANRADNDANKLRYST</sequence>
<accession>A0ABR3UDB1</accession>
<dbReference type="Proteomes" id="UP001578633">
    <property type="component" value="Chromosome 7"/>
</dbReference>
<keyword evidence="2" id="KW-0597">Phosphoprotein</keyword>
<evidence type="ECO:0000259" key="3">
    <source>
        <dbReference type="PROSITE" id="PS50075"/>
    </source>
</evidence>
<dbReference type="PANTHER" id="PTHR44845">
    <property type="entry name" value="CARRIER DOMAIN-CONTAINING PROTEIN"/>
    <property type="match status" value="1"/>
</dbReference>
<dbReference type="SMART" id="SM00823">
    <property type="entry name" value="PKS_PP"/>
    <property type="match status" value="1"/>
</dbReference>
<proteinExistence type="predicted"/>
<dbReference type="InterPro" id="IPR045851">
    <property type="entry name" value="AMP-bd_C_sf"/>
</dbReference>
<feature type="domain" description="Carrier" evidence="3">
    <location>
        <begin position="103"/>
        <end position="181"/>
    </location>
</feature>
<dbReference type="SUPFAM" id="SSF56801">
    <property type="entry name" value="Acetyl-CoA synthetase-like"/>
    <property type="match status" value="1"/>
</dbReference>
<dbReference type="Pfam" id="PF00550">
    <property type="entry name" value="PP-binding"/>
    <property type="match status" value="1"/>
</dbReference>
<dbReference type="PANTHER" id="PTHR44845:SF6">
    <property type="entry name" value="BETA-ALANINE-ACTIVATING ENZYME"/>
    <property type="match status" value="1"/>
</dbReference>
<organism evidence="4 5">
    <name type="scientific">Alternaria dauci</name>
    <dbReference type="NCBI Taxonomy" id="48095"/>
    <lineage>
        <taxon>Eukaryota</taxon>
        <taxon>Fungi</taxon>
        <taxon>Dikarya</taxon>
        <taxon>Ascomycota</taxon>
        <taxon>Pezizomycotina</taxon>
        <taxon>Dothideomycetes</taxon>
        <taxon>Pleosporomycetidae</taxon>
        <taxon>Pleosporales</taxon>
        <taxon>Pleosporineae</taxon>
        <taxon>Pleosporaceae</taxon>
        <taxon>Alternaria</taxon>
        <taxon>Alternaria sect. Porri</taxon>
    </lineage>
</organism>
<dbReference type="RefSeq" id="XP_069304398.1">
    <property type="nucleotide sequence ID" value="XM_069453498.1"/>
</dbReference>
<dbReference type="InterPro" id="IPR009081">
    <property type="entry name" value="PP-bd_ACP"/>
</dbReference>
<evidence type="ECO:0000313" key="5">
    <source>
        <dbReference type="Proteomes" id="UP001578633"/>
    </source>
</evidence>
<dbReference type="EMBL" id="JBHGVX010000007">
    <property type="protein sequence ID" value="KAL1793814.1"/>
    <property type="molecule type" value="Genomic_DNA"/>
</dbReference>
<evidence type="ECO:0000256" key="2">
    <source>
        <dbReference type="ARBA" id="ARBA00022553"/>
    </source>
</evidence>
<gene>
    <name evidence="4" type="ORF">ACET3X_007235</name>
</gene>
<dbReference type="GeneID" id="96087557"/>
<dbReference type="InterPro" id="IPR020806">
    <property type="entry name" value="PKS_PP-bd"/>
</dbReference>
<dbReference type="Gene3D" id="3.30.300.30">
    <property type="match status" value="1"/>
</dbReference>
<keyword evidence="1" id="KW-0596">Phosphopantetheine</keyword>
<dbReference type="SUPFAM" id="SSF47336">
    <property type="entry name" value="ACP-like"/>
    <property type="match status" value="1"/>
</dbReference>
<evidence type="ECO:0000313" key="4">
    <source>
        <dbReference type="EMBL" id="KAL1793814.1"/>
    </source>
</evidence>